<dbReference type="Pfam" id="PF12945">
    <property type="entry name" value="PilZNR"/>
    <property type="match status" value="1"/>
</dbReference>
<dbReference type="GO" id="GO:0035438">
    <property type="term" value="F:cyclic-di-GMP binding"/>
    <property type="evidence" value="ECO:0007669"/>
    <property type="project" value="InterPro"/>
</dbReference>
<evidence type="ECO:0000259" key="1">
    <source>
        <dbReference type="Pfam" id="PF07238"/>
    </source>
</evidence>
<organism evidence="3 4">
    <name type="scientific">Paenibacillus solanacearum</name>
    <dbReference type="NCBI Taxonomy" id="2048548"/>
    <lineage>
        <taxon>Bacteria</taxon>
        <taxon>Bacillati</taxon>
        <taxon>Bacillota</taxon>
        <taxon>Bacilli</taxon>
        <taxon>Bacillales</taxon>
        <taxon>Paenibacillaceae</taxon>
        <taxon>Paenibacillus</taxon>
    </lineage>
</organism>
<keyword evidence="4" id="KW-1185">Reference proteome</keyword>
<dbReference type="Proteomes" id="UP000693672">
    <property type="component" value="Unassembled WGS sequence"/>
</dbReference>
<dbReference type="EMBL" id="CAJVAS010000004">
    <property type="protein sequence ID" value="CAG7611821.1"/>
    <property type="molecule type" value="Genomic_DNA"/>
</dbReference>
<reference evidence="3" key="1">
    <citation type="submission" date="2021-06" db="EMBL/GenBank/DDBJ databases">
        <authorList>
            <person name="Criscuolo A."/>
        </authorList>
    </citation>
    <scope>NUCLEOTIDE SEQUENCE</scope>
    <source>
        <strain evidence="3">CIP111600</strain>
    </source>
</reference>
<protein>
    <recommendedName>
        <fullName evidence="5">Glycosyl transferase</fullName>
    </recommendedName>
</protein>
<accession>A0A916NP35</accession>
<proteinExistence type="predicted"/>
<evidence type="ECO:0000313" key="4">
    <source>
        <dbReference type="Proteomes" id="UP000693672"/>
    </source>
</evidence>
<evidence type="ECO:0000259" key="2">
    <source>
        <dbReference type="Pfam" id="PF12945"/>
    </source>
</evidence>
<feature type="domain" description="PilZ" evidence="1">
    <location>
        <begin position="102"/>
        <end position="208"/>
    </location>
</feature>
<feature type="domain" description="Type III secretion system flagellar brake protein YcgR PilZN" evidence="2">
    <location>
        <begin position="4"/>
        <end position="93"/>
    </location>
</feature>
<sequence length="217" mass="24942">MLPKINQILYIKINPFDGGEPVEEYKSRIADMTDDTIFIEIPVEVNTGRSRALSYGNVLSIYFFDDMEIKNYFISTVIGVSNHVMHLFHIAKPAPESITKVQRRNFLRVHAELEVAVKHSEQLQFVALTDDVGGGGISLLCDDYIPLTAHNVLDCWLLLPAKNGHNDHVPFKSEVVRIVSTEPGTQRVMMRFIDISDRDRQKIIQFCFDRQFEFRKN</sequence>
<comment type="caution">
    <text evidence="3">The sequence shown here is derived from an EMBL/GenBank/DDBJ whole genome shotgun (WGS) entry which is preliminary data.</text>
</comment>
<gene>
    <name evidence="3" type="primary">ypfA</name>
    <name evidence="3" type="ORF">PAESOLCIP111_01440</name>
</gene>
<dbReference type="RefSeq" id="WP_218091241.1">
    <property type="nucleotide sequence ID" value="NZ_CAJVAS010000004.1"/>
</dbReference>
<dbReference type="InterPro" id="IPR009875">
    <property type="entry name" value="PilZ_domain"/>
</dbReference>
<dbReference type="Pfam" id="PF07238">
    <property type="entry name" value="PilZ"/>
    <property type="match status" value="1"/>
</dbReference>
<evidence type="ECO:0000313" key="3">
    <source>
        <dbReference type="EMBL" id="CAG7611821.1"/>
    </source>
</evidence>
<name>A0A916NP35_9BACL</name>
<dbReference type="AlphaFoldDB" id="A0A916NP35"/>
<evidence type="ECO:0008006" key="5">
    <source>
        <dbReference type="Google" id="ProtNLM"/>
    </source>
</evidence>
<dbReference type="InterPro" id="IPR009926">
    <property type="entry name" value="T3SS_YcgR_PilZN"/>
</dbReference>